<evidence type="ECO:0000313" key="2">
    <source>
        <dbReference type="EMBL" id="TPE44551.1"/>
    </source>
</evidence>
<gene>
    <name evidence="2" type="ORF">FJM67_16970</name>
</gene>
<keyword evidence="3" id="KW-1185">Reference proteome</keyword>
<dbReference type="OrthoDB" id="501284at2"/>
<dbReference type="SUPFAM" id="SSF53098">
    <property type="entry name" value="Ribonuclease H-like"/>
    <property type="match status" value="1"/>
</dbReference>
<accession>A0A501WBH1</accession>
<dbReference type="GO" id="GO:0003676">
    <property type="term" value="F:nucleic acid binding"/>
    <property type="evidence" value="ECO:0007669"/>
    <property type="project" value="InterPro"/>
</dbReference>
<protein>
    <submittedName>
        <fullName evidence="2">DDE-type integrase/transposase/recombinase</fullName>
    </submittedName>
</protein>
<feature type="domain" description="Integrase catalytic" evidence="1">
    <location>
        <begin position="108"/>
        <end position="326"/>
    </location>
</feature>
<dbReference type="RefSeq" id="WP_140591868.1">
    <property type="nucleotide sequence ID" value="NZ_VFRR01000083.1"/>
</dbReference>
<dbReference type="GO" id="GO:0015074">
    <property type="term" value="P:DNA integration"/>
    <property type="evidence" value="ECO:0007669"/>
    <property type="project" value="InterPro"/>
</dbReference>
<evidence type="ECO:0000259" key="1">
    <source>
        <dbReference type="PROSITE" id="PS50994"/>
    </source>
</evidence>
<proteinExistence type="predicted"/>
<dbReference type="InterPro" id="IPR036397">
    <property type="entry name" value="RNaseH_sf"/>
</dbReference>
<name>A0A501WBH1_9GAMM</name>
<dbReference type="Proteomes" id="UP000315901">
    <property type="component" value="Unassembled WGS sequence"/>
</dbReference>
<sequence length="510" mass="58895">MESNNTLISLVDRHHLKGNRDRKCEFSTEKFFEESIDRFLKAERPSIASAYRLYEKQCLIHSKGSLHSYRPMSKSSFYKRVEKLNSYEVAVKRFGKNKADILYSYKGKIVKPERIMQRVEIDHTPLDIILLDDETLTPIGRPYLTLLKDVYSGCLVGYHITFKAPQYASVAKAICNAILPKERSKQLWNIDWPCHGKIETLVTDNGAEFWSGPLEHLCYELGIHIQYNRPGQPWQKPYIERSFRTINDLFLVDLAGKTFSSIDARKNYNPVENSKIKFSNFIQAFEKWVAEVYNCSPDTRNTKVPSVLWQEALEKMPPAELSNSQILELPKLAGLKETRAIQPSGITYNNLRYDSEDLSDYRKRYLSMNRTSRTTIKVDVDDLSHIYVYLPELEKYLTVPCVDQFYTQNLSLDQHLINRSFVKAHNLLMGKSDVDLAMANQEIREILADHDAKAKSSTKIKTSKKAAQYKGYSNESVKNKVAKPTSVDEKSSAEHREVSELEALWNSFRK</sequence>
<dbReference type="InterPro" id="IPR015378">
    <property type="entry name" value="Transposase-like_Mu_C"/>
</dbReference>
<dbReference type="Gene3D" id="3.30.420.10">
    <property type="entry name" value="Ribonuclease H-like superfamily/Ribonuclease H"/>
    <property type="match status" value="1"/>
</dbReference>
<dbReference type="PROSITE" id="PS50994">
    <property type="entry name" value="INTEGRASE"/>
    <property type="match status" value="1"/>
</dbReference>
<organism evidence="2 3">
    <name type="scientific">Maribrevibacterium harenarium</name>
    <dbReference type="NCBI Taxonomy" id="2589817"/>
    <lineage>
        <taxon>Bacteria</taxon>
        <taxon>Pseudomonadati</taxon>
        <taxon>Pseudomonadota</taxon>
        <taxon>Gammaproteobacteria</taxon>
        <taxon>Oceanospirillales</taxon>
        <taxon>Oceanospirillaceae</taxon>
        <taxon>Maribrevibacterium</taxon>
    </lineage>
</organism>
<dbReference type="AlphaFoldDB" id="A0A501WBH1"/>
<reference evidence="2 3" key="1">
    <citation type="submission" date="2019-06" db="EMBL/GenBank/DDBJ databases">
        <title>A novel bacterium of genus Marinomonas, isolated from coastal sand.</title>
        <authorList>
            <person name="Huang H."/>
            <person name="Mo K."/>
            <person name="Hu Y."/>
        </authorList>
    </citation>
    <scope>NUCLEOTIDE SEQUENCE [LARGE SCALE GENOMIC DNA]</scope>
    <source>
        <strain evidence="2 3">HB171799</strain>
    </source>
</reference>
<dbReference type="InterPro" id="IPR001584">
    <property type="entry name" value="Integrase_cat-core"/>
</dbReference>
<evidence type="ECO:0000313" key="3">
    <source>
        <dbReference type="Proteomes" id="UP000315901"/>
    </source>
</evidence>
<dbReference type="InterPro" id="IPR012337">
    <property type="entry name" value="RNaseH-like_sf"/>
</dbReference>
<comment type="caution">
    <text evidence="2">The sequence shown here is derived from an EMBL/GenBank/DDBJ whole genome shotgun (WGS) entry which is preliminary data.</text>
</comment>
<dbReference type="EMBL" id="VFRR01000083">
    <property type="protein sequence ID" value="TPE44551.1"/>
    <property type="molecule type" value="Genomic_DNA"/>
</dbReference>
<dbReference type="Pfam" id="PF09299">
    <property type="entry name" value="Mu-transpos_C"/>
    <property type="match status" value="1"/>
</dbReference>